<reference evidence="11" key="1">
    <citation type="submission" date="2016-10" db="EMBL/GenBank/DDBJ databases">
        <authorList>
            <person name="Varghese N."/>
            <person name="Submissions S."/>
        </authorList>
    </citation>
    <scope>NUCLEOTIDE SEQUENCE [LARGE SCALE GENOMIC DNA]</scope>
    <source>
        <strain evidence="11">DSM 22951</strain>
    </source>
</reference>
<organism evidence="10 11">
    <name type="scientific">Branchiibius hedensis</name>
    <dbReference type="NCBI Taxonomy" id="672460"/>
    <lineage>
        <taxon>Bacteria</taxon>
        <taxon>Bacillati</taxon>
        <taxon>Actinomycetota</taxon>
        <taxon>Actinomycetes</taxon>
        <taxon>Micrococcales</taxon>
        <taxon>Dermacoccaceae</taxon>
        <taxon>Branchiibius</taxon>
    </lineage>
</organism>
<dbReference type="EMBL" id="UESZ01000001">
    <property type="protein sequence ID" value="SSA33373.1"/>
    <property type="molecule type" value="Genomic_DNA"/>
</dbReference>
<feature type="transmembrane region" description="Helical" evidence="8">
    <location>
        <begin position="395"/>
        <end position="416"/>
    </location>
</feature>
<name>A0A2Y9C0Z3_9MICO</name>
<keyword evidence="2" id="KW-0328">Glycosyltransferase</keyword>
<dbReference type="Gene3D" id="3.90.550.10">
    <property type="entry name" value="Spore Coat Polysaccharide Biosynthesis Protein SpsA, Chain A"/>
    <property type="match status" value="1"/>
</dbReference>
<evidence type="ECO:0000313" key="10">
    <source>
        <dbReference type="EMBL" id="SSA33373.1"/>
    </source>
</evidence>
<feature type="transmembrane region" description="Helical" evidence="8">
    <location>
        <begin position="428"/>
        <end position="448"/>
    </location>
</feature>
<keyword evidence="11" id="KW-1185">Reference proteome</keyword>
<dbReference type="RefSeq" id="WP_109684083.1">
    <property type="nucleotide sequence ID" value="NZ_QGDN01000001.1"/>
</dbReference>
<evidence type="ECO:0000256" key="5">
    <source>
        <dbReference type="ARBA" id="ARBA00022989"/>
    </source>
</evidence>
<dbReference type="GO" id="GO:0016757">
    <property type="term" value="F:glycosyltransferase activity"/>
    <property type="evidence" value="ECO:0007669"/>
    <property type="project" value="UniProtKB-KW"/>
</dbReference>
<keyword evidence="6 8" id="KW-0472">Membrane</keyword>
<gene>
    <name evidence="10" type="ORF">SAMN04489750_0648</name>
</gene>
<evidence type="ECO:0000256" key="8">
    <source>
        <dbReference type="SAM" id="Phobius"/>
    </source>
</evidence>
<evidence type="ECO:0000256" key="2">
    <source>
        <dbReference type="ARBA" id="ARBA00022676"/>
    </source>
</evidence>
<feature type="transmembrane region" description="Helical" evidence="8">
    <location>
        <begin position="59"/>
        <end position="78"/>
    </location>
</feature>
<dbReference type="SUPFAM" id="SSF53448">
    <property type="entry name" value="Nucleotide-diphospho-sugar transferases"/>
    <property type="match status" value="1"/>
</dbReference>
<sequence>MTAVESVAPPTLSTARPQTRDRGPKSTVLYGLIIALAMVLTAAMLWTCAPVIAAQFHHGVLFGLLTCAVLLFIAYFWLNGSKDLIYPIAYHAYLKDRLFNPPPSRQLNLPRVMLLYCTCNDFNADSLARSIDQDYLNFGVAILDDSNDPTFQRQIDDFAATYRGDQQIRVVRRADRAGFKAGNLNNFLAAQADWDYFVILDSDEIIPRNFINRALDYFVAAPGAGIVQANHVATRNRNKFMALFAHGVDSHWPVYQSIKRRFGFMSLLGHGAMVSRECYEAAGGFPHVVAEDICFSIAARDAGFYTEFAQDIVCEEEFPPDYLAFKKRHGKWTEGNMEFIKNYTRIILRSNMRWFEKLDIVLFTYALPLTSVFSVYILINVVFLPVSDSSIRFPVWMLVPTVLFLLAPLMNDVIWHWPHMRKRRLAKYLGMSTLLFGSMYLISLKASIKSMVGGSFFTVTPKVGERVGPVELVRHSSGFWAFAFTIAAISWLTTGSVLPVTLLMIPALAAPYLIRYHQG</sequence>
<feature type="transmembrane region" description="Helical" evidence="8">
    <location>
        <begin position="360"/>
        <end position="383"/>
    </location>
</feature>
<dbReference type="InterPro" id="IPR001173">
    <property type="entry name" value="Glyco_trans_2-like"/>
</dbReference>
<evidence type="ECO:0000313" key="11">
    <source>
        <dbReference type="Proteomes" id="UP000250028"/>
    </source>
</evidence>
<dbReference type="PANTHER" id="PTHR43867">
    <property type="entry name" value="CELLULOSE SYNTHASE CATALYTIC SUBUNIT A [UDP-FORMING]"/>
    <property type="match status" value="1"/>
</dbReference>
<dbReference type="InterPro" id="IPR050321">
    <property type="entry name" value="Glycosyltr_2/OpgH_subfam"/>
</dbReference>
<dbReference type="Pfam" id="PF13632">
    <property type="entry name" value="Glyco_trans_2_3"/>
    <property type="match status" value="1"/>
</dbReference>
<dbReference type="AlphaFoldDB" id="A0A2Y9C0Z3"/>
<keyword evidence="4 8" id="KW-0812">Transmembrane</keyword>
<feature type="domain" description="Glycosyltransferase 2-like" evidence="9">
    <location>
        <begin position="196"/>
        <end position="404"/>
    </location>
</feature>
<feature type="transmembrane region" description="Helical" evidence="8">
    <location>
        <begin position="479"/>
        <end position="505"/>
    </location>
</feature>
<dbReference type="GO" id="GO:0016020">
    <property type="term" value="C:membrane"/>
    <property type="evidence" value="ECO:0007669"/>
    <property type="project" value="UniProtKB-SubCell"/>
</dbReference>
<feature type="region of interest" description="Disordered" evidence="7">
    <location>
        <begin position="1"/>
        <end position="23"/>
    </location>
</feature>
<comment type="subcellular location">
    <subcellularLocation>
        <location evidence="1">Membrane</location>
        <topology evidence="1">Multi-pass membrane protein</topology>
    </subcellularLocation>
</comment>
<dbReference type="PANTHER" id="PTHR43867:SF2">
    <property type="entry name" value="CELLULOSE SYNTHASE CATALYTIC SUBUNIT A [UDP-FORMING]"/>
    <property type="match status" value="1"/>
</dbReference>
<feature type="transmembrane region" description="Helical" evidence="8">
    <location>
        <begin position="28"/>
        <end position="53"/>
    </location>
</feature>
<evidence type="ECO:0000256" key="7">
    <source>
        <dbReference type="SAM" id="MobiDB-lite"/>
    </source>
</evidence>
<evidence type="ECO:0000256" key="3">
    <source>
        <dbReference type="ARBA" id="ARBA00022679"/>
    </source>
</evidence>
<evidence type="ECO:0000256" key="6">
    <source>
        <dbReference type="ARBA" id="ARBA00023136"/>
    </source>
</evidence>
<evidence type="ECO:0000256" key="4">
    <source>
        <dbReference type="ARBA" id="ARBA00022692"/>
    </source>
</evidence>
<accession>A0A2Y9C0Z3</accession>
<protein>
    <submittedName>
        <fullName evidence="10">Glycosyltransferase, catalytic subunit of cellulose synthase and poly-beta-1,6-N-acetylglucosamine synthase</fullName>
    </submittedName>
</protein>
<dbReference type="Proteomes" id="UP000250028">
    <property type="component" value="Unassembled WGS sequence"/>
</dbReference>
<evidence type="ECO:0000259" key="9">
    <source>
        <dbReference type="Pfam" id="PF13632"/>
    </source>
</evidence>
<evidence type="ECO:0000256" key="1">
    <source>
        <dbReference type="ARBA" id="ARBA00004141"/>
    </source>
</evidence>
<proteinExistence type="predicted"/>
<keyword evidence="5 8" id="KW-1133">Transmembrane helix</keyword>
<dbReference type="InterPro" id="IPR029044">
    <property type="entry name" value="Nucleotide-diphossugar_trans"/>
</dbReference>
<dbReference type="OrthoDB" id="9806824at2"/>
<keyword evidence="3 10" id="KW-0808">Transferase</keyword>